<organism evidence="2 3">
    <name type="scientific">Acorus calamus</name>
    <name type="common">Sweet flag</name>
    <dbReference type="NCBI Taxonomy" id="4465"/>
    <lineage>
        <taxon>Eukaryota</taxon>
        <taxon>Viridiplantae</taxon>
        <taxon>Streptophyta</taxon>
        <taxon>Embryophyta</taxon>
        <taxon>Tracheophyta</taxon>
        <taxon>Spermatophyta</taxon>
        <taxon>Magnoliopsida</taxon>
        <taxon>Liliopsida</taxon>
        <taxon>Acoraceae</taxon>
        <taxon>Acorus</taxon>
    </lineage>
</organism>
<evidence type="ECO:0000256" key="1">
    <source>
        <dbReference type="SAM" id="Coils"/>
    </source>
</evidence>
<name>A0AAV9D370_ACOCL</name>
<protein>
    <submittedName>
        <fullName evidence="2">Uncharacterized protein</fullName>
    </submittedName>
</protein>
<evidence type="ECO:0000313" key="3">
    <source>
        <dbReference type="Proteomes" id="UP001180020"/>
    </source>
</evidence>
<gene>
    <name evidence="2" type="ORF">QJS10_CPA16g01135</name>
</gene>
<dbReference type="PANTHER" id="PTHR38377">
    <property type="entry name" value="THREONINE-TRNA LIGASE 2"/>
    <property type="match status" value="1"/>
</dbReference>
<accession>A0AAV9D370</accession>
<dbReference type="Proteomes" id="UP001180020">
    <property type="component" value="Unassembled WGS sequence"/>
</dbReference>
<dbReference type="AlphaFoldDB" id="A0AAV9D370"/>
<reference evidence="2" key="1">
    <citation type="journal article" date="2023" name="Nat. Commun.">
        <title>Diploid and tetraploid genomes of Acorus and the evolution of monocots.</title>
        <authorList>
            <person name="Ma L."/>
            <person name="Liu K.W."/>
            <person name="Li Z."/>
            <person name="Hsiao Y.Y."/>
            <person name="Qi Y."/>
            <person name="Fu T."/>
            <person name="Tang G.D."/>
            <person name="Zhang D."/>
            <person name="Sun W.H."/>
            <person name="Liu D.K."/>
            <person name="Li Y."/>
            <person name="Chen G.Z."/>
            <person name="Liu X.D."/>
            <person name="Liao X.Y."/>
            <person name="Jiang Y.T."/>
            <person name="Yu X."/>
            <person name="Hao Y."/>
            <person name="Huang J."/>
            <person name="Zhao X.W."/>
            <person name="Ke S."/>
            <person name="Chen Y.Y."/>
            <person name="Wu W.L."/>
            <person name="Hsu J.L."/>
            <person name="Lin Y.F."/>
            <person name="Huang M.D."/>
            <person name="Li C.Y."/>
            <person name="Huang L."/>
            <person name="Wang Z.W."/>
            <person name="Zhao X."/>
            <person name="Zhong W.Y."/>
            <person name="Peng D.H."/>
            <person name="Ahmad S."/>
            <person name="Lan S."/>
            <person name="Zhang J.S."/>
            <person name="Tsai W.C."/>
            <person name="Van de Peer Y."/>
            <person name="Liu Z.J."/>
        </authorList>
    </citation>
    <scope>NUCLEOTIDE SEQUENCE</scope>
    <source>
        <strain evidence="2">CP</strain>
    </source>
</reference>
<reference evidence="2" key="2">
    <citation type="submission" date="2023-06" db="EMBL/GenBank/DDBJ databases">
        <authorList>
            <person name="Ma L."/>
            <person name="Liu K.-W."/>
            <person name="Li Z."/>
            <person name="Hsiao Y.-Y."/>
            <person name="Qi Y."/>
            <person name="Fu T."/>
            <person name="Tang G."/>
            <person name="Zhang D."/>
            <person name="Sun W.-H."/>
            <person name="Liu D.-K."/>
            <person name="Li Y."/>
            <person name="Chen G.-Z."/>
            <person name="Liu X.-D."/>
            <person name="Liao X.-Y."/>
            <person name="Jiang Y.-T."/>
            <person name="Yu X."/>
            <person name="Hao Y."/>
            <person name="Huang J."/>
            <person name="Zhao X.-W."/>
            <person name="Ke S."/>
            <person name="Chen Y.-Y."/>
            <person name="Wu W.-L."/>
            <person name="Hsu J.-L."/>
            <person name="Lin Y.-F."/>
            <person name="Huang M.-D."/>
            <person name="Li C.-Y."/>
            <person name="Huang L."/>
            <person name="Wang Z.-W."/>
            <person name="Zhao X."/>
            <person name="Zhong W.-Y."/>
            <person name="Peng D.-H."/>
            <person name="Ahmad S."/>
            <person name="Lan S."/>
            <person name="Zhang J.-S."/>
            <person name="Tsai W.-C."/>
            <person name="Van De Peer Y."/>
            <person name="Liu Z.-J."/>
        </authorList>
    </citation>
    <scope>NUCLEOTIDE SEQUENCE</scope>
    <source>
        <strain evidence="2">CP</strain>
        <tissue evidence="2">Leaves</tissue>
    </source>
</reference>
<dbReference type="EMBL" id="JAUJYO010000016">
    <property type="protein sequence ID" value="KAK1295376.1"/>
    <property type="molecule type" value="Genomic_DNA"/>
</dbReference>
<dbReference type="PANTHER" id="PTHR38377:SF1">
    <property type="entry name" value="THREONINE-TRNA LIGASE 2"/>
    <property type="match status" value="1"/>
</dbReference>
<proteinExistence type="predicted"/>
<keyword evidence="1" id="KW-0175">Coiled coil</keyword>
<sequence>MKERLARLEAVVAKKDAGNTELSSVVKEFQSELDKALDELKLVREKASKEIEQLKAEKTKIQAENAKLQYQVIHLIRAVREADAKLGS</sequence>
<comment type="caution">
    <text evidence="2">The sequence shown here is derived from an EMBL/GenBank/DDBJ whole genome shotgun (WGS) entry which is preliminary data.</text>
</comment>
<evidence type="ECO:0000313" key="2">
    <source>
        <dbReference type="EMBL" id="KAK1295376.1"/>
    </source>
</evidence>
<feature type="coiled-coil region" evidence="1">
    <location>
        <begin position="19"/>
        <end position="71"/>
    </location>
</feature>
<keyword evidence="3" id="KW-1185">Reference proteome</keyword>